<dbReference type="PROSITE" id="PS50893">
    <property type="entry name" value="ABC_TRANSPORTER_2"/>
    <property type="match status" value="1"/>
</dbReference>
<comment type="function">
    <text evidence="8">ABC transporter involved in fatty acid import. Transmembrane domains (TMD) form a pore in the membrane and the ATP-binding domain (NBD) is responsible for energy generation.</text>
</comment>
<dbReference type="GO" id="GO:0005524">
    <property type="term" value="F:ATP binding"/>
    <property type="evidence" value="ECO:0007669"/>
    <property type="project" value="UniProtKB-KW"/>
</dbReference>
<dbReference type="SUPFAM" id="SSF52540">
    <property type="entry name" value="P-loop containing nucleoside triphosphate hydrolases"/>
    <property type="match status" value="1"/>
</dbReference>
<name>A0A6N7XLE6_9ACTN</name>
<sequence>MANPYTSSATAQGTLSNVRGFDPGDGGDASLDEAALSYSSGQVVGRVLRYAGPHAWLLLLSFACTVVTSVLQLYVPILVGRTIDTMVGEGRVDFASLSPLLAGLVAVVVAAAATQWLASFVTTRLAYETARDLRNDAYDKLDRLPLSFVDSHSHGDLLTRVVNDVDAVGDGVLQGLTQLFSGIVTIVATIGFMLSLSVPVALVVIVLTPLSILVAWGVARFSTKSFASQQRIQGELGGLVEEVVSNQKLVEAFAQGDAFAERFEEINSRLYGAGERAQFVSSLSNPSTRLVNNITYAAVAVVGCLCVITGSPSPLTVGQVQSFLAYANQYMKPFNAVSAVVTQVQGAFASGRRLLALLDAPEQVPDASDAEELHDPRGSLQLSHVCFSYVKGRPLLRDVDVAIPAGSRFALVGPTGCGKTTLINLLLRFYDVDSGSILVDGHDIQELTRGSLRAAFGMVLQDTWLFEGTVRDNIAYGKPGATMDEVVEAAKRAHAHKFVMQLPKGYDTVVGGSGETLSQGQMQLLCIARVMLADPPILLLDEATSSIDTRTELQVQGAFDVMMENRTSLVVAHRLSTIRNADCILVMRDGQIIERGTHDELLARGGFYARLYQSQFAQSASGA</sequence>
<dbReference type="InterPro" id="IPR003439">
    <property type="entry name" value="ABC_transporter-like_ATP-bd"/>
</dbReference>
<feature type="transmembrane region" description="Helical" evidence="11">
    <location>
        <begin position="200"/>
        <end position="219"/>
    </location>
</feature>
<dbReference type="AlphaFoldDB" id="A0A6N7XLE6"/>
<feature type="transmembrane region" description="Helical" evidence="11">
    <location>
        <begin position="100"/>
        <end position="118"/>
    </location>
</feature>
<evidence type="ECO:0000256" key="1">
    <source>
        <dbReference type="ARBA" id="ARBA00004651"/>
    </source>
</evidence>
<dbReference type="InterPro" id="IPR039421">
    <property type="entry name" value="Type_1_exporter"/>
</dbReference>
<dbReference type="InterPro" id="IPR003593">
    <property type="entry name" value="AAA+_ATPase"/>
</dbReference>
<accession>A0A6N7XLE6</accession>
<evidence type="ECO:0000256" key="11">
    <source>
        <dbReference type="SAM" id="Phobius"/>
    </source>
</evidence>
<protein>
    <recommendedName>
        <fullName evidence="10">Fatty acid ABC transporter ATP-binding/permease protein</fullName>
    </recommendedName>
</protein>
<evidence type="ECO:0000256" key="4">
    <source>
        <dbReference type="ARBA" id="ARBA00022741"/>
    </source>
</evidence>
<keyword evidence="15" id="KW-1185">Reference proteome</keyword>
<evidence type="ECO:0000313" key="15">
    <source>
        <dbReference type="Proteomes" id="UP000469325"/>
    </source>
</evidence>
<dbReference type="InterPro" id="IPR027417">
    <property type="entry name" value="P-loop_NTPase"/>
</dbReference>
<evidence type="ECO:0000256" key="7">
    <source>
        <dbReference type="ARBA" id="ARBA00023136"/>
    </source>
</evidence>
<dbReference type="RefSeq" id="WP_154433819.1">
    <property type="nucleotide sequence ID" value="NZ_VUNC01000002.1"/>
</dbReference>
<dbReference type="Pfam" id="PF00664">
    <property type="entry name" value="ABC_membrane"/>
    <property type="match status" value="1"/>
</dbReference>
<keyword evidence="2" id="KW-0813">Transport</keyword>
<dbReference type="Gene3D" id="1.20.1560.10">
    <property type="entry name" value="ABC transporter type 1, transmembrane domain"/>
    <property type="match status" value="1"/>
</dbReference>
<dbReference type="GO" id="GO:0005886">
    <property type="term" value="C:plasma membrane"/>
    <property type="evidence" value="ECO:0007669"/>
    <property type="project" value="UniProtKB-SubCell"/>
</dbReference>
<evidence type="ECO:0000256" key="5">
    <source>
        <dbReference type="ARBA" id="ARBA00022840"/>
    </source>
</evidence>
<evidence type="ECO:0000259" key="13">
    <source>
        <dbReference type="PROSITE" id="PS50929"/>
    </source>
</evidence>
<dbReference type="FunFam" id="3.40.50.300:FF:000287">
    <property type="entry name" value="Multidrug ABC transporter ATP-binding protein"/>
    <property type="match status" value="1"/>
</dbReference>
<comment type="caution">
    <text evidence="14">The sequence shown here is derived from an EMBL/GenBank/DDBJ whole genome shotgun (WGS) entry which is preliminary data.</text>
</comment>
<dbReference type="PANTHER" id="PTHR43394:SF1">
    <property type="entry name" value="ATP-BINDING CASSETTE SUB-FAMILY B MEMBER 10, MITOCHONDRIAL"/>
    <property type="match status" value="1"/>
</dbReference>
<keyword evidence="4" id="KW-0547">Nucleotide-binding</keyword>
<keyword evidence="3 11" id="KW-0812">Transmembrane</keyword>
<dbReference type="CDD" id="cd03254">
    <property type="entry name" value="ABCC_Glucan_exporter_like"/>
    <property type="match status" value="1"/>
</dbReference>
<evidence type="ECO:0000256" key="10">
    <source>
        <dbReference type="ARBA" id="ARBA00071747"/>
    </source>
</evidence>
<proteinExistence type="inferred from homology"/>
<keyword evidence="7 11" id="KW-0472">Membrane</keyword>
<dbReference type="EMBL" id="VUNC01000002">
    <property type="protein sequence ID" value="MST72058.1"/>
    <property type="molecule type" value="Genomic_DNA"/>
</dbReference>
<dbReference type="SMART" id="SM00382">
    <property type="entry name" value="AAA"/>
    <property type="match status" value="1"/>
</dbReference>
<gene>
    <name evidence="14" type="ORF">FYJ68_02885</name>
</gene>
<evidence type="ECO:0000256" key="3">
    <source>
        <dbReference type="ARBA" id="ARBA00022692"/>
    </source>
</evidence>
<evidence type="ECO:0000313" key="14">
    <source>
        <dbReference type="EMBL" id="MST72058.1"/>
    </source>
</evidence>
<dbReference type="GO" id="GO:0015421">
    <property type="term" value="F:ABC-type oligopeptide transporter activity"/>
    <property type="evidence" value="ECO:0007669"/>
    <property type="project" value="TreeGrafter"/>
</dbReference>
<comment type="similarity">
    <text evidence="9">Belongs to the ABC transporter superfamily. Lipid exporter (TC 3.A.1.106) family.</text>
</comment>
<evidence type="ECO:0000256" key="6">
    <source>
        <dbReference type="ARBA" id="ARBA00022989"/>
    </source>
</evidence>
<evidence type="ECO:0000256" key="2">
    <source>
        <dbReference type="ARBA" id="ARBA00022448"/>
    </source>
</evidence>
<comment type="subcellular location">
    <subcellularLocation>
        <location evidence="1">Cell membrane</location>
        <topology evidence="1">Multi-pass membrane protein</topology>
    </subcellularLocation>
</comment>
<evidence type="ECO:0000256" key="9">
    <source>
        <dbReference type="ARBA" id="ARBA00061644"/>
    </source>
</evidence>
<dbReference type="Pfam" id="PF00005">
    <property type="entry name" value="ABC_tran"/>
    <property type="match status" value="1"/>
</dbReference>
<dbReference type="GO" id="GO:0016887">
    <property type="term" value="F:ATP hydrolysis activity"/>
    <property type="evidence" value="ECO:0007669"/>
    <property type="project" value="InterPro"/>
</dbReference>
<dbReference type="InterPro" id="IPR011527">
    <property type="entry name" value="ABC1_TM_dom"/>
</dbReference>
<keyword evidence="6 11" id="KW-1133">Transmembrane helix</keyword>
<reference evidence="14 15" key="1">
    <citation type="submission" date="2019-08" db="EMBL/GenBank/DDBJ databases">
        <title>In-depth cultivation of the pig gut microbiome towards novel bacterial diversity and tailored functional studies.</title>
        <authorList>
            <person name="Wylensek D."/>
            <person name="Hitch T.C.A."/>
            <person name="Clavel T."/>
        </authorList>
    </citation>
    <scope>NUCLEOTIDE SEQUENCE [LARGE SCALE GENOMIC DNA]</scope>
    <source>
        <strain evidence="14 15">CA-Schmier-601-WT-1</strain>
    </source>
</reference>
<keyword evidence="5 14" id="KW-0067">ATP-binding</keyword>
<dbReference type="Gene3D" id="3.40.50.300">
    <property type="entry name" value="P-loop containing nucleotide triphosphate hydrolases"/>
    <property type="match status" value="1"/>
</dbReference>
<dbReference type="InterPro" id="IPR017871">
    <property type="entry name" value="ABC_transporter-like_CS"/>
</dbReference>
<organism evidence="14 15">
    <name type="scientific">Olsenella porci</name>
    <dbReference type="NCBI Taxonomy" id="2652279"/>
    <lineage>
        <taxon>Bacteria</taxon>
        <taxon>Bacillati</taxon>
        <taxon>Actinomycetota</taxon>
        <taxon>Coriobacteriia</taxon>
        <taxon>Coriobacteriales</taxon>
        <taxon>Atopobiaceae</taxon>
        <taxon>Olsenella</taxon>
    </lineage>
</organism>
<feature type="domain" description="ABC transmembrane type-1" evidence="13">
    <location>
        <begin position="59"/>
        <end position="346"/>
    </location>
</feature>
<dbReference type="InterPro" id="IPR036640">
    <property type="entry name" value="ABC1_TM_sf"/>
</dbReference>
<feature type="domain" description="ABC transporter" evidence="12">
    <location>
        <begin position="380"/>
        <end position="614"/>
    </location>
</feature>
<evidence type="ECO:0000256" key="8">
    <source>
        <dbReference type="ARBA" id="ARBA00055053"/>
    </source>
</evidence>
<dbReference type="SUPFAM" id="SSF90123">
    <property type="entry name" value="ABC transporter transmembrane region"/>
    <property type="match status" value="1"/>
</dbReference>
<dbReference type="Proteomes" id="UP000469325">
    <property type="component" value="Unassembled WGS sequence"/>
</dbReference>
<evidence type="ECO:0000259" key="12">
    <source>
        <dbReference type="PROSITE" id="PS50893"/>
    </source>
</evidence>
<dbReference type="CDD" id="cd18547">
    <property type="entry name" value="ABC_6TM_Tm288_like"/>
    <property type="match status" value="1"/>
</dbReference>
<dbReference type="PROSITE" id="PS00211">
    <property type="entry name" value="ABC_TRANSPORTER_1"/>
    <property type="match status" value="1"/>
</dbReference>
<feature type="transmembrane region" description="Helical" evidence="11">
    <location>
        <begin position="55"/>
        <end position="79"/>
    </location>
</feature>
<dbReference type="PROSITE" id="PS50929">
    <property type="entry name" value="ABC_TM1F"/>
    <property type="match status" value="1"/>
</dbReference>
<dbReference type="PANTHER" id="PTHR43394">
    <property type="entry name" value="ATP-DEPENDENT PERMEASE MDL1, MITOCHONDRIAL"/>
    <property type="match status" value="1"/>
</dbReference>